<accession>A0A227H1A5</accession>
<name>A0A227H1A5_VIBPH</name>
<evidence type="ECO:0008006" key="3">
    <source>
        <dbReference type="Google" id="ProtNLM"/>
    </source>
</evidence>
<feature type="non-terminal residue" evidence="1">
    <location>
        <position position="74"/>
    </location>
</feature>
<dbReference type="Proteomes" id="UP000214596">
    <property type="component" value="Unassembled WGS sequence"/>
</dbReference>
<comment type="caution">
    <text evidence="1">The sequence shown here is derived from an EMBL/GenBank/DDBJ whole genome shotgun (WGS) entry which is preliminary data.</text>
</comment>
<protein>
    <recommendedName>
        <fullName evidence="3">Methyl-accepting chemotaxis protein</fullName>
    </recommendedName>
</protein>
<dbReference type="Gene3D" id="1.10.287.950">
    <property type="entry name" value="Methyl-accepting chemotaxis protein"/>
    <property type="match status" value="1"/>
</dbReference>
<dbReference type="AlphaFoldDB" id="A0A227H1A5"/>
<proteinExistence type="predicted"/>
<evidence type="ECO:0000313" key="2">
    <source>
        <dbReference type="Proteomes" id="UP000214596"/>
    </source>
</evidence>
<evidence type="ECO:0000313" key="1">
    <source>
        <dbReference type="EMBL" id="OXD99747.1"/>
    </source>
</evidence>
<feature type="non-terminal residue" evidence="1">
    <location>
        <position position="1"/>
    </location>
</feature>
<dbReference type="EMBL" id="NIXT01005621">
    <property type="protein sequence ID" value="OXD99747.1"/>
    <property type="molecule type" value="Genomic_DNA"/>
</dbReference>
<reference evidence="1 2" key="1">
    <citation type="journal article" date="2017" name="Appl. Environ. Microbiol.">
        <title>Parallel evolution of two clades of a major Atlantic endemic Vibrio parahaemolyticus pathogen lineage by independent acquisition of related pathogenicity islands.</title>
        <authorList>
            <person name="Xu F."/>
            <person name="Gonzalez-Escalona N."/>
            <person name="Drees K.P."/>
            <person name="Sebra R.P."/>
            <person name="Cooper V.S."/>
            <person name="Jones S.H."/>
            <person name="Whistler C.A."/>
        </authorList>
    </citation>
    <scope>NUCLEOTIDE SEQUENCE [LARGE SCALE GENOMIC DNA]</scope>
    <source>
        <strain evidence="1 2">MAVP-3</strain>
    </source>
</reference>
<sequence length="74" mass="7849">LTYQLPRNKIGHDELGTLADACVDMQAKLLTLVDSISSTTAQVGTAIEEVSAISEQTSTGMDEQQVQLNLIATA</sequence>
<gene>
    <name evidence="1" type="ORF">CA163_39685</name>
</gene>
<organism evidence="1 2">
    <name type="scientific">Vibrio parahaemolyticus</name>
    <dbReference type="NCBI Taxonomy" id="670"/>
    <lineage>
        <taxon>Bacteria</taxon>
        <taxon>Pseudomonadati</taxon>
        <taxon>Pseudomonadota</taxon>
        <taxon>Gammaproteobacteria</taxon>
        <taxon>Vibrionales</taxon>
        <taxon>Vibrionaceae</taxon>
        <taxon>Vibrio</taxon>
    </lineage>
</organism>